<organism evidence="2 3">
    <name type="scientific">Xenopus laevis</name>
    <name type="common">African clawed frog</name>
    <dbReference type="NCBI Taxonomy" id="8355"/>
    <lineage>
        <taxon>Eukaryota</taxon>
        <taxon>Metazoa</taxon>
        <taxon>Chordata</taxon>
        <taxon>Craniata</taxon>
        <taxon>Vertebrata</taxon>
        <taxon>Euteleostomi</taxon>
        <taxon>Amphibia</taxon>
        <taxon>Batrachia</taxon>
        <taxon>Anura</taxon>
        <taxon>Pipoidea</taxon>
        <taxon>Pipidae</taxon>
        <taxon>Xenopodinae</taxon>
        <taxon>Xenopus</taxon>
        <taxon>Xenopus</taxon>
    </lineage>
</organism>
<reference evidence="3" key="1">
    <citation type="journal article" date="2016" name="Nature">
        <title>Genome evolution in the allotetraploid frog Xenopus laevis.</title>
        <authorList>
            <person name="Session A.M."/>
            <person name="Uno Y."/>
            <person name="Kwon T."/>
            <person name="Chapman J.A."/>
            <person name="Toyoda A."/>
            <person name="Takahashi S."/>
            <person name="Fukui A."/>
            <person name="Hikosaka A."/>
            <person name="Suzuki A."/>
            <person name="Kondo M."/>
            <person name="van Heeringen S.J."/>
            <person name="Quigley I."/>
            <person name="Heinz S."/>
            <person name="Ogino H."/>
            <person name="Ochi H."/>
            <person name="Hellsten U."/>
            <person name="Lyons J.B."/>
            <person name="Simakov O."/>
            <person name="Putnam N."/>
            <person name="Stites J."/>
            <person name="Kuroki Y."/>
            <person name="Tanaka T."/>
            <person name="Michiue T."/>
            <person name="Watanabe M."/>
            <person name="Bogdanovic O."/>
            <person name="Lister R."/>
            <person name="Georgiou G."/>
            <person name="Paranjpe S.S."/>
            <person name="van Kruijsbergen I."/>
            <person name="Shu S."/>
            <person name="Carlson J."/>
            <person name="Kinoshita T."/>
            <person name="Ohta Y."/>
            <person name="Mawaribuchi S."/>
            <person name="Jenkins J."/>
            <person name="Grimwood J."/>
            <person name="Schmutz J."/>
            <person name="Mitros T."/>
            <person name="Mozaffari S.V."/>
            <person name="Suzuki Y."/>
            <person name="Haramoto Y."/>
            <person name="Yamamoto T.S."/>
            <person name="Takagi C."/>
            <person name="Heald R."/>
            <person name="Miller K."/>
            <person name="Haudenschild C."/>
            <person name="Kitzman J."/>
            <person name="Nakayama T."/>
            <person name="Izutsu Y."/>
            <person name="Robert J."/>
            <person name="Fortriede J."/>
            <person name="Burns K."/>
            <person name="Lotay V."/>
            <person name="Karimi K."/>
            <person name="Yasuoka Y."/>
            <person name="Dichmann D.S."/>
            <person name="Flajnik M.F."/>
            <person name="Houston D.W."/>
            <person name="Shendure J."/>
            <person name="DuPasquier L."/>
            <person name="Vize P.D."/>
            <person name="Zorn A.M."/>
            <person name="Ito M."/>
            <person name="Marcotte E.M."/>
            <person name="Wallingford J.B."/>
            <person name="Ito Y."/>
            <person name="Asashima M."/>
            <person name="Ueno N."/>
            <person name="Matsuda Y."/>
            <person name="Veenstra G.J."/>
            <person name="Fujiyama A."/>
            <person name="Harland R.M."/>
            <person name="Taira M."/>
            <person name="Rokhsar D.S."/>
        </authorList>
    </citation>
    <scope>NUCLEOTIDE SEQUENCE [LARGE SCALE GENOMIC DNA]</scope>
    <source>
        <strain evidence="3">J</strain>
    </source>
</reference>
<accession>A0A974CJW8</accession>
<keyword evidence="1" id="KW-0732">Signal</keyword>
<dbReference type="EMBL" id="CM004477">
    <property type="protein sequence ID" value="OCT74768.1"/>
    <property type="molecule type" value="Genomic_DNA"/>
</dbReference>
<feature type="chain" id="PRO_5037754344" description="Secreted protein" evidence="1">
    <location>
        <begin position="18"/>
        <end position="113"/>
    </location>
</feature>
<protein>
    <recommendedName>
        <fullName evidence="4">Secreted protein</fullName>
    </recommendedName>
</protein>
<dbReference type="AlphaFoldDB" id="A0A974CJW8"/>
<evidence type="ECO:0000313" key="3">
    <source>
        <dbReference type="Proteomes" id="UP000694892"/>
    </source>
</evidence>
<name>A0A974CJW8_XENLA</name>
<gene>
    <name evidence="2" type="ORF">XELAEV_18033755mg</name>
</gene>
<evidence type="ECO:0000256" key="1">
    <source>
        <dbReference type="SAM" id="SignalP"/>
    </source>
</evidence>
<evidence type="ECO:0008006" key="4">
    <source>
        <dbReference type="Google" id="ProtNLM"/>
    </source>
</evidence>
<proteinExistence type="predicted"/>
<feature type="signal peptide" evidence="1">
    <location>
        <begin position="1"/>
        <end position="17"/>
    </location>
</feature>
<sequence>MGAFVFVAATFSVPCGAVVYYAAQCAMNSDASFVCAPGAAGSCFVSGKGRWRMPFVFGLFSSCSDFSPNPHFHQLNALLMGHYIKISKILFVGSSHLQLQNLTHRQRSVQSYS</sequence>
<dbReference type="Proteomes" id="UP000694892">
    <property type="component" value="Chromosome 6S"/>
</dbReference>
<evidence type="ECO:0000313" key="2">
    <source>
        <dbReference type="EMBL" id="OCT74768.1"/>
    </source>
</evidence>